<keyword evidence="2" id="KW-1185">Reference proteome</keyword>
<gene>
    <name evidence="1" type="ORF">THIOM_000344</name>
</gene>
<evidence type="ECO:0000313" key="1">
    <source>
        <dbReference type="EMBL" id="OAD23815.1"/>
    </source>
</evidence>
<reference evidence="1 2" key="1">
    <citation type="submission" date="2016-05" db="EMBL/GenBank/DDBJ databases">
        <title>Single-cell genome of chain-forming Candidatus Thiomargarita nelsonii and comparison to other large sulfur-oxidizing bacteria.</title>
        <authorList>
            <person name="Winkel M."/>
            <person name="Salman V."/>
            <person name="Woyke T."/>
            <person name="Schulz-Vogt H."/>
            <person name="Richter M."/>
            <person name="Flood B."/>
            <person name="Bailey J."/>
            <person name="Amann R."/>
            <person name="Mussmann M."/>
        </authorList>
    </citation>
    <scope>NUCLEOTIDE SEQUENCE [LARGE SCALE GENOMIC DNA]</scope>
    <source>
        <strain evidence="1 2">THI036</strain>
    </source>
</reference>
<dbReference type="AlphaFoldDB" id="A0A176S701"/>
<proteinExistence type="predicted"/>
<protein>
    <submittedName>
        <fullName evidence="1">Uncharacterized protein</fullName>
    </submittedName>
</protein>
<evidence type="ECO:0000313" key="2">
    <source>
        <dbReference type="Proteomes" id="UP000076962"/>
    </source>
</evidence>
<dbReference type="Proteomes" id="UP000076962">
    <property type="component" value="Unassembled WGS sequence"/>
</dbReference>
<organism evidence="1 2">
    <name type="scientific">Candidatus Thiomargarita nelsonii</name>
    <dbReference type="NCBI Taxonomy" id="1003181"/>
    <lineage>
        <taxon>Bacteria</taxon>
        <taxon>Pseudomonadati</taxon>
        <taxon>Pseudomonadota</taxon>
        <taxon>Gammaproteobacteria</taxon>
        <taxon>Thiotrichales</taxon>
        <taxon>Thiotrichaceae</taxon>
        <taxon>Thiomargarita</taxon>
    </lineage>
</organism>
<accession>A0A176S701</accession>
<name>A0A176S701_9GAMM</name>
<comment type="caution">
    <text evidence="1">The sequence shown here is derived from an EMBL/GenBank/DDBJ whole genome shotgun (WGS) entry which is preliminary data.</text>
</comment>
<sequence>MNGIRRHIVKMITTGFDNLTGDYKLTTRHIAHTGGPCNITGIVESQSTVIIGRFIQF</sequence>
<dbReference type="EMBL" id="LUTY01000151">
    <property type="protein sequence ID" value="OAD23815.1"/>
    <property type="molecule type" value="Genomic_DNA"/>
</dbReference>